<dbReference type="PANTHER" id="PTHR33103">
    <property type="entry name" value="OS01G0153900 PROTEIN"/>
    <property type="match status" value="1"/>
</dbReference>
<dbReference type="InterPro" id="IPR007750">
    <property type="entry name" value="DUF674"/>
</dbReference>
<name>A0AAU9T5H0_THLAR</name>
<keyword evidence="2" id="KW-1185">Reference proteome</keyword>
<gene>
    <name evidence="1" type="ORF">TAV2_LOCUS22822</name>
</gene>
<proteinExistence type="predicted"/>
<evidence type="ECO:0000313" key="2">
    <source>
        <dbReference type="Proteomes" id="UP000836841"/>
    </source>
</evidence>
<accession>A0AAU9T5H0</accession>
<dbReference type="Pfam" id="PF05056">
    <property type="entry name" value="DUF674"/>
    <property type="match status" value="2"/>
</dbReference>
<dbReference type="PANTHER" id="PTHR33103:SF56">
    <property type="entry name" value="DUF674 FAMILY PROTEIN"/>
    <property type="match status" value="1"/>
</dbReference>
<reference evidence="1 2" key="1">
    <citation type="submission" date="2022-03" db="EMBL/GenBank/DDBJ databases">
        <authorList>
            <person name="Nunn A."/>
            <person name="Chopra R."/>
            <person name="Nunn A."/>
            <person name="Contreras Garrido A."/>
        </authorList>
    </citation>
    <scope>NUCLEOTIDE SEQUENCE [LARGE SCALE GENOMIC DNA]</scope>
</reference>
<sequence>MDEIKEKSKFRLRLLIDEKRNKVVLAETCRDFVDLLFSFVTLPMGTIVRLLDKHQKLEPVSVGCFNNLYTSVSDMVVDDFETEACQSMLLYPRSSKEIHCRSLKLNIDDTEAHISGRGKVVQVSEEEQIGGSIGNVENGVFVSCRSSYIVTDDLRVTLSSLGVIGNVLKELGYADFDGLQEILLDAGFEELISILRASLISRSALNNGLSSVLH</sequence>
<protein>
    <submittedName>
        <fullName evidence="1">Uncharacterized protein</fullName>
    </submittedName>
</protein>
<organism evidence="1 2">
    <name type="scientific">Thlaspi arvense</name>
    <name type="common">Field penny-cress</name>
    <dbReference type="NCBI Taxonomy" id="13288"/>
    <lineage>
        <taxon>Eukaryota</taxon>
        <taxon>Viridiplantae</taxon>
        <taxon>Streptophyta</taxon>
        <taxon>Embryophyta</taxon>
        <taxon>Tracheophyta</taxon>
        <taxon>Spermatophyta</taxon>
        <taxon>Magnoliopsida</taxon>
        <taxon>eudicotyledons</taxon>
        <taxon>Gunneridae</taxon>
        <taxon>Pentapetalae</taxon>
        <taxon>rosids</taxon>
        <taxon>malvids</taxon>
        <taxon>Brassicales</taxon>
        <taxon>Brassicaceae</taxon>
        <taxon>Thlaspideae</taxon>
        <taxon>Thlaspi</taxon>
    </lineage>
</organism>
<dbReference type="EMBL" id="OU466863">
    <property type="protein sequence ID" value="CAH2079288.1"/>
    <property type="molecule type" value="Genomic_DNA"/>
</dbReference>
<evidence type="ECO:0000313" key="1">
    <source>
        <dbReference type="EMBL" id="CAH2079288.1"/>
    </source>
</evidence>
<dbReference type="AlphaFoldDB" id="A0AAU9T5H0"/>
<dbReference type="Proteomes" id="UP000836841">
    <property type="component" value="Chromosome 7"/>
</dbReference>